<accession>A0AAE0NI01</accession>
<reference evidence="1" key="1">
    <citation type="journal article" date="2023" name="Mol. Phylogenet. Evol.">
        <title>Genome-scale phylogeny and comparative genomics of the fungal order Sordariales.</title>
        <authorList>
            <person name="Hensen N."/>
            <person name="Bonometti L."/>
            <person name="Westerberg I."/>
            <person name="Brannstrom I.O."/>
            <person name="Guillou S."/>
            <person name="Cros-Aarteil S."/>
            <person name="Calhoun S."/>
            <person name="Haridas S."/>
            <person name="Kuo A."/>
            <person name="Mondo S."/>
            <person name="Pangilinan J."/>
            <person name="Riley R."/>
            <person name="LaButti K."/>
            <person name="Andreopoulos B."/>
            <person name="Lipzen A."/>
            <person name="Chen C."/>
            <person name="Yan M."/>
            <person name="Daum C."/>
            <person name="Ng V."/>
            <person name="Clum A."/>
            <person name="Steindorff A."/>
            <person name="Ohm R.A."/>
            <person name="Martin F."/>
            <person name="Silar P."/>
            <person name="Natvig D.O."/>
            <person name="Lalanne C."/>
            <person name="Gautier V."/>
            <person name="Ament-Velasquez S.L."/>
            <person name="Kruys A."/>
            <person name="Hutchinson M.I."/>
            <person name="Powell A.J."/>
            <person name="Barry K."/>
            <person name="Miller A.N."/>
            <person name="Grigoriev I.V."/>
            <person name="Debuchy R."/>
            <person name="Gladieux P."/>
            <person name="Hiltunen Thoren M."/>
            <person name="Johannesson H."/>
        </authorList>
    </citation>
    <scope>NUCLEOTIDE SEQUENCE</scope>
    <source>
        <strain evidence="1">CBS 232.78</strain>
    </source>
</reference>
<evidence type="ECO:0000313" key="1">
    <source>
        <dbReference type="EMBL" id="KAK3381794.1"/>
    </source>
</evidence>
<proteinExistence type="predicted"/>
<organism evidence="1 2">
    <name type="scientific">Podospora didyma</name>
    <dbReference type="NCBI Taxonomy" id="330526"/>
    <lineage>
        <taxon>Eukaryota</taxon>
        <taxon>Fungi</taxon>
        <taxon>Dikarya</taxon>
        <taxon>Ascomycota</taxon>
        <taxon>Pezizomycotina</taxon>
        <taxon>Sordariomycetes</taxon>
        <taxon>Sordariomycetidae</taxon>
        <taxon>Sordariales</taxon>
        <taxon>Podosporaceae</taxon>
        <taxon>Podospora</taxon>
    </lineage>
</organism>
<name>A0AAE0NI01_9PEZI</name>
<evidence type="ECO:0000313" key="2">
    <source>
        <dbReference type="Proteomes" id="UP001285441"/>
    </source>
</evidence>
<comment type="caution">
    <text evidence="1">The sequence shown here is derived from an EMBL/GenBank/DDBJ whole genome shotgun (WGS) entry which is preliminary data.</text>
</comment>
<gene>
    <name evidence="1" type="ORF">B0H63DRAFT_561414</name>
</gene>
<keyword evidence="2" id="KW-1185">Reference proteome</keyword>
<dbReference type="AlphaFoldDB" id="A0AAE0NI01"/>
<dbReference type="Proteomes" id="UP001285441">
    <property type="component" value="Unassembled WGS sequence"/>
</dbReference>
<dbReference type="EMBL" id="JAULSW010000005">
    <property type="protein sequence ID" value="KAK3381794.1"/>
    <property type="molecule type" value="Genomic_DNA"/>
</dbReference>
<reference evidence="1" key="2">
    <citation type="submission" date="2023-06" db="EMBL/GenBank/DDBJ databases">
        <authorList>
            <consortium name="Lawrence Berkeley National Laboratory"/>
            <person name="Haridas S."/>
            <person name="Hensen N."/>
            <person name="Bonometti L."/>
            <person name="Westerberg I."/>
            <person name="Brannstrom I.O."/>
            <person name="Guillou S."/>
            <person name="Cros-Aarteil S."/>
            <person name="Calhoun S."/>
            <person name="Kuo A."/>
            <person name="Mondo S."/>
            <person name="Pangilinan J."/>
            <person name="Riley R."/>
            <person name="LaButti K."/>
            <person name="Andreopoulos B."/>
            <person name="Lipzen A."/>
            <person name="Chen C."/>
            <person name="Yanf M."/>
            <person name="Daum C."/>
            <person name="Ng V."/>
            <person name="Clum A."/>
            <person name="Steindorff A."/>
            <person name="Ohm R."/>
            <person name="Martin F."/>
            <person name="Silar P."/>
            <person name="Natvig D."/>
            <person name="Lalanne C."/>
            <person name="Gautier V."/>
            <person name="Ament-velasquez S.L."/>
            <person name="Kruys A."/>
            <person name="Hutchinson M.I."/>
            <person name="Powell A.J."/>
            <person name="Barry K."/>
            <person name="Miller A.N."/>
            <person name="Grigoriev I.V."/>
            <person name="Debuchy R."/>
            <person name="Gladieux P."/>
            <person name="Thoren M.H."/>
            <person name="Johannesson H."/>
        </authorList>
    </citation>
    <scope>NUCLEOTIDE SEQUENCE</scope>
    <source>
        <strain evidence="1">CBS 232.78</strain>
    </source>
</reference>
<protein>
    <submittedName>
        <fullName evidence="1">Uncharacterized protein</fullName>
    </submittedName>
</protein>
<sequence length="258" mass="28658">MRQCLEPRDKVYALYALSSDRLAFQPPDYTKPVPQVMQETSATLMNLGWGTALVNSPLSSDRLSNTGYASWVLDFASTSWPLHSAYLAGPLEIAESPRIEADAQSGILCLGEEKIPEQLSEFLQELSAKDSSGMASKKLARVCYRSPTFKNVSNTQLLEHLTESTRTKDITKTRWPLLDTRQMMGMAIVKAGGRLGICPDEVMDDDIETQVDRVSHNSSPHYRMVGIAYFEGLSDDKGVDLDAVVEAARRPLVELEIR</sequence>